<protein>
    <recommendedName>
        <fullName evidence="4">Secreted protein</fullName>
    </recommendedName>
</protein>
<comment type="caution">
    <text evidence="2">The sequence shown here is derived from an EMBL/GenBank/DDBJ whole genome shotgun (WGS) entry which is preliminary data.</text>
</comment>
<dbReference type="Proteomes" id="UP001430953">
    <property type="component" value="Unassembled WGS sequence"/>
</dbReference>
<proteinExistence type="predicted"/>
<feature type="region of interest" description="Disordered" evidence="1">
    <location>
        <begin position="94"/>
        <end position="113"/>
    </location>
</feature>
<evidence type="ECO:0000256" key="1">
    <source>
        <dbReference type="SAM" id="MobiDB-lite"/>
    </source>
</evidence>
<evidence type="ECO:0008006" key="4">
    <source>
        <dbReference type="Google" id="ProtNLM"/>
    </source>
</evidence>
<evidence type="ECO:0000313" key="2">
    <source>
        <dbReference type="EMBL" id="KAL0103983.1"/>
    </source>
</evidence>
<dbReference type="AlphaFoldDB" id="A0AAW2EKY7"/>
<accession>A0AAW2EKY7</accession>
<reference evidence="2 3" key="1">
    <citation type="submission" date="2023-03" db="EMBL/GenBank/DDBJ databases">
        <title>High recombination rates correlate with genetic variation in Cardiocondyla obscurior ants.</title>
        <authorList>
            <person name="Errbii M."/>
        </authorList>
    </citation>
    <scope>NUCLEOTIDE SEQUENCE [LARGE SCALE GENOMIC DNA]</scope>
    <source>
        <strain evidence="2">Alpha-2009</strain>
        <tissue evidence="2">Whole body</tissue>
    </source>
</reference>
<keyword evidence="3" id="KW-1185">Reference proteome</keyword>
<name>A0AAW2EKY7_9HYME</name>
<gene>
    <name evidence="2" type="ORF">PUN28_016973</name>
</gene>
<organism evidence="2 3">
    <name type="scientific">Cardiocondyla obscurior</name>
    <dbReference type="NCBI Taxonomy" id="286306"/>
    <lineage>
        <taxon>Eukaryota</taxon>
        <taxon>Metazoa</taxon>
        <taxon>Ecdysozoa</taxon>
        <taxon>Arthropoda</taxon>
        <taxon>Hexapoda</taxon>
        <taxon>Insecta</taxon>
        <taxon>Pterygota</taxon>
        <taxon>Neoptera</taxon>
        <taxon>Endopterygota</taxon>
        <taxon>Hymenoptera</taxon>
        <taxon>Apocrita</taxon>
        <taxon>Aculeata</taxon>
        <taxon>Formicoidea</taxon>
        <taxon>Formicidae</taxon>
        <taxon>Myrmicinae</taxon>
        <taxon>Cardiocondyla</taxon>
    </lineage>
</organism>
<dbReference type="EMBL" id="JADYXP020000020">
    <property type="protein sequence ID" value="KAL0103983.1"/>
    <property type="molecule type" value="Genomic_DNA"/>
</dbReference>
<sequence>MVQYLKIISCVVLNIINDIFNTFSTTINLFTTMNLLNSNHQNIFPCENHCSKHITCMHLIELQQKVLYHFEKFLIVFKKKINLCTRNSDEEAWAENKDERASSEQTSAVNTVL</sequence>
<evidence type="ECO:0000313" key="3">
    <source>
        <dbReference type="Proteomes" id="UP001430953"/>
    </source>
</evidence>
<feature type="compositionally biased region" description="Polar residues" evidence="1">
    <location>
        <begin position="103"/>
        <end position="113"/>
    </location>
</feature>